<comment type="subcellular location">
    <subcellularLocation>
        <location evidence="1 10">Cytoplasm</location>
    </subcellularLocation>
</comment>
<feature type="domain" description="DNA polymerase III beta sliding clamp central" evidence="12">
    <location>
        <begin position="130"/>
        <end position="248"/>
    </location>
</feature>
<evidence type="ECO:0000259" key="11">
    <source>
        <dbReference type="Pfam" id="PF00712"/>
    </source>
</evidence>
<protein>
    <recommendedName>
        <fullName evidence="3 10">Beta sliding clamp</fullName>
    </recommendedName>
</protein>
<dbReference type="Pfam" id="PF02767">
    <property type="entry name" value="DNA_pol3_beta_2"/>
    <property type="match status" value="1"/>
</dbReference>
<evidence type="ECO:0000259" key="13">
    <source>
        <dbReference type="Pfam" id="PF02768"/>
    </source>
</evidence>
<dbReference type="GO" id="GO:0006271">
    <property type="term" value="P:DNA strand elongation involved in DNA replication"/>
    <property type="evidence" value="ECO:0007669"/>
    <property type="project" value="TreeGrafter"/>
</dbReference>
<dbReference type="GO" id="GO:0009360">
    <property type="term" value="C:DNA polymerase III complex"/>
    <property type="evidence" value="ECO:0007669"/>
    <property type="project" value="InterPro"/>
</dbReference>
<dbReference type="Gene3D" id="3.70.10.10">
    <property type="match status" value="1"/>
</dbReference>
<keyword evidence="5 10" id="KW-0808">Transferase</keyword>
<dbReference type="PANTHER" id="PTHR30478:SF0">
    <property type="entry name" value="BETA SLIDING CLAMP"/>
    <property type="match status" value="1"/>
</dbReference>
<dbReference type="InterPro" id="IPR046938">
    <property type="entry name" value="DNA_clamp_sf"/>
</dbReference>
<dbReference type="Pfam" id="PF02768">
    <property type="entry name" value="DNA_pol3_beta_3"/>
    <property type="match status" value="1"/>
</dbReference>
<dbReference type="NCBIfam" id="TIGR00663">
    <property type="entry name" value="dnan"/>
    <property type="match status" value="1"/>
</dbReference>
<comment type="caution">
    <text evidence="14">The sequence shown here is derived from an EMBL/GenBank/DDBJ whole genome shotgun (WGS) entry which is preliminary data.</text>
</comment>
<dbReference type="PIRSF" id="PIRSF000804">
    <property type="entry name" value="DNA_pol_III_b"/>
    <property type="match status" value="1"/>
</dbReference>
<dbReference type="SMART" id="SM00480">
    <property type="entry name" value="POL3Bc"/>
    <property type="match status" value="1"/>
</dbReference>
<evidence type="ECO:0000256" key="1">
    <source>
        <dbReference type="ARBA" id="ARBA00004496"/>
    </source>
</evidence>
<evidence type="ECO:0000256" key="7">
    <source>
        <dbReference type="ARBA" id="ARBA00022705"/>
    </source>
</evidence>
<evidence type="ECO:0000256" key="6">
    <source>
        <dbReference type="ARBA" id="ARBA00022695"/>
    </source>
</evidence>
<dbReference type="GO" id="GO:0003677">
    <property type="term" value="F:DNA binding"/>
    <property type="evidence" value="ECO:0007669"/>
    <property type="project" value="UniProtKB-UniRule"/>
</dbReference>
<comment type="subunit">
    <text evidence="10">Forms a ring-shaped head-to-tail homodimer around DNA.</text>
</comment>
<evidence type="ECO:0000256" key="4">
    <source>
        <dbReference type="ARBA" id="ARBA00022490"/>
    </source>
</evidence>
<dbReference type="InterPro" id="IPR022637">
    <property type="entry name" value="DNA_polIII_beta_cen"/>
</dbReference>
<dbReference type="GO" id="GO:0008408">
    <property type="term" value="F:3'-5' exonuclease activity"/>
    <property type="evidence" value="ECO:0007669"/>
    <property type="project" value="InterPro"/>
</dbReference>
<dbReference type="GO" id="GO:0005737">
    <property type="term" value="C:cytoplasm"/>
    <property type="evidence" value="ECO:0007669"/>
    <property type="project" value="UniProtKB-SubCell"/>
</dbReference>
<keyword evidence="6 10" id="KW-0548">Nucleotidyltransferase</keyword>
<evidence type="ECO:0000256" key="2">
    <source>
        <dbReference type="ARBA" id="ARBA00010752"/>
    </source>
</evidence>
<comment type="similarity">
    <text evidence="2 10">Belongs to the beta sliding clamp family.</text>
</comment>
<sequence length="371" mass="42083">MKIKLHAEDLKTALNKVLSVVDKRNSRPILTYTLIEATNEQLNISATDLEVSAKVVVNAHVDNPGKFCVNAKNIFDILKELPGTEIELSLDDESNTLKLNCGDIHYSLLIYKADDFPHLLFNQEVNKFTLSSEQLTNIINKTSYAVLNDETRLYLNGIYLQEIDSKLRAVATDGHRLSLLETDLSESNNETLINGIIIPRKGIYEIKKVSETYPEIKIELSVDDTFLYINAKNEYFLSVRLIAREYPKYQAVIPNKTTYTMTTDRNSFFDAIRRIKIMSNEKSNGVRLKLSNQEMTLTANHPSLGEAMETMPVDYNGKDMEIGFNAKYLIDTLQSFDEGEISLELNNELSPIIIKSNSLPNYLGIIMPLKL</sequence>
<feature type="domain" description="DNA polymerase III beta sliding clamp C-terminal" evidence="13">
    <location>
        <begin position="251"/>
        <end position="369"/>
    </location>
</feature>
<dbReference type="Proteomes" id="UP000196531">
    <property type="component" value="Unassembled WGS sequence"/>
</dbReference>
<dbReference type="Pfam" id="PF00712">
    <property type="entry name" value="DNA_pol3_beta"/>
    <property type="match status" value="1"/>
</dbReference>
<evidence type="ECO:0000259" key="12">
    <source>
        <dbReference type="Pfam" id="PF02767"/>
    </source>
</evidence>
<name>A0A1Y5F1Z7_9BACT</name>
<dbReference type="CDD" id="cd00140">
    <property type="entry name" value="beta_clamp"/>
    <property type="match status" value="1"/>
</dbReference>
<evidence type="ECO:0000313" key="15">
    <source>
        <dbReference type="Proteomes" id="UP000196531"/>
    </source>
</evidence>
<dbReference type="InterPro" id="IPR022634">
    <property type="entry name" value="DNA_polIII_beta_N"/>
</dbReference>
<evidence type="ECO:0000256" key="5">
    <source>
        <dbReference type="ARBA" id="ARBA00022679"/>
    </source>
</evidence>
<dbReference type="AlphaFoldDB" id="A0A1Y5F1Z7"/>
<keyword evidence="9" id="KW-0238">DNA-binding</keyword>
<dbReference type="PANTHER" id="PTHR30478">
    <property type="entry name" value="DNA POLYMERASE III SUBUNIT BETA"/>
    <property type="match status" value="1"/>
</dbReference>
<accession>A0A1Y5F1Z7</accession>
<dbReference type="InterPro" id="IPR022635">
    <property type="entry name" value="DNA_polIII_beta_C"/>
</dbReference>
<feature type="domain" description="DNA polymerase III beta sliding clamp N-terminal" evidence="11">
    <location>
        <begin position="1"/>
        <end position="119"/>
    </location>
</feature>
<keyword evidence="4 10" id="KW-0963">Cytoplasm</keyword>
<dbReference type="GO" id="GO:0003887">
    <property type="term" value="F:DNA-directed DNA polymerase activity"/>
    <property type="evidence" value="ECO:0007669"/>
    <property type="project" value="UniProtKB-UniRule"/>
</dbReference>
<dbReference type="SUPFAM" id="SSF55979">
    <property type="entry name" value="DNA clamp"/>
    <property type="match status" value="3"/>
</dbReference>
<comment type="function">
    <text evidence="10">Confers DNA tethering and processivity to DNA polymerases and other proteins. Acts as a clamp, forming a ring around DNA (a reaction catalyzed by the clamp-loading complex) which diffuses in an ATP-independent manner freely and bidirectionally along dsDNA. Initially characterized for its ability to contact the catalytic subunit of DNA polymerase III (Pol III), a complex, multichain enzyme responsible for most of the replicative synthesis in bacteria; Pol III exhibits 3'-5' exonuclease proofreading activity. The beta chain is required for initiation of replication as well as for processivity of DNA replication.</text>
</comment>
<gene>
    <name evidence="14" type="ORF">A9Q84_20775</name>
</gene>
<proteinExistence type="inferred from homology"/>
<keyword evidence="7 10" id="KW-0235">DNA replication</keyword>
<reference evidence="15" key="1">
    <citation type="journal article" date="2017" name="Proc. Natl. Acad. Sci. U.S.A.">
        <title>Simulation of Deepwater Horizon oil plume reveals substrate specialization within a complex community of hydrocarbon-degraders.</title>
        <authorList>
            <person name="Hu P."/>
            <person name="Dubinsky E.A."/>
            <person name="Probst A.J."/>
            <person name="Wang J."/>
            <person name="Sieber C.M.K."/>
            <person name="Tom L.M."/>
            <person name="Gardinali P."/>
            <person name="Banfield J.F."/>
            <person name="Atlas R.M."/>
            <person name="Andersen G.L."/>
        </authorList>
    </citation>
    <scope>NUCLEOTIDE SEQUENCE [LARGE SCALE GENOMIC DNA]</scope>
</reference>
<evidence type="ECO:0000256" key="8">
    <source>
        <dbReference type="ARBA" id="ARBA00022932"/>
    </source>
</evidence>
<organism evidence="14 15">
    <name type="scientific">Halobacteriovorax marinus</name>
    <dbReference type="NCBI Taxonomy" id="97084"/>
    <lineage>
        <taxon>Bacteria</taxon>
        <taxon>Pseudomonadati</taxon>
        <taxon>Bdellovibrionota</taxon>
        <taxon>Bacteriovoracia</taxon>
        <taxon>Bacteriovoracales</taxon>
        <taxon>Halobacteriovoraceae</taxon>
        <taxon>Halobacteriovorax</taxon>
    </lineage>
</organism>
<evidence type="ECO:0000256" key="10">
    <source>
        <dbReference type="PIRNR" id="PIRNR000804"/>
    </source>
</evidence>
<keyword evidence="8 10" id="KW-0239">DNA-directed DNA polymerase</keyword>
<evidence type="ECO:0000313" key="14">
    <source>
        <dbReference type="EMBL" id="OUR92946.1"/>
    </source>
</evidence>
<evidence type="ECO:0000256" key="3">
    <source>
        <dbReference type="ARBA" id="ARBA00021035"/>
    </source>
</evidence>
<evidence type="ECO:0000256" key="9">
    <source>
        <dbReference type="ARBA" id="ARBA00023125"/>
    </source>
</evidence>
<dbReference type="InterPro" id="IPR001001">
    <property type="entry name" value="DNA_polIII_beta"/>
</dbReference>
<dbReference type="Gene3D" id="3.10.150.10">
    <property type="entry name" value="DNA Polymerase III, subunit A, domain 2"/>
    <property type="match status" value="1"/>
</dbReference>
<dbReference type="EMBL" id="MAAO01000016">
    <property type="protein sequence ID" value="OUR92946.1"/>
    <property type="molecule type" value="Genomic_DNA"/>
</dbReference>